<dbReference type="RefSeq" id="WP_146791245.1">
    <property type="nucleotide sequence ID" value="NZ_BAABIO010000003.1"/>
</dbReference>
<dbReference type="Pfam" id="PF10706">
    <property type="entry name" value="Aminoglyc_resit"/>
    <property type="match status" value="1"/>
</dbReference>
<dbReference type="Proteomes" id="UP000321204">
    <property type="component" value="Chromosome"/>
</dbReference>
<dbReference type="EMBL" id="CP042433">
    <property type="protein sequence ID" value="QEC58168.1"/>
    <property type="molecule type" value="Genomic_DNA"/>
</dbReference>
<name>A0A5B8UNJ7_9BACT</name>
<dbReference type="Gene3D" id="3.30.460.40">
    <property type="match status" value="1"/>
</dbReference>
<evidence type="ECO:0000313" key="1">
    <source>
        <dbReference type="EMBL" id="QEC58168.1"/>
    </source>
</evidence>
<keyword evidence="2" id="KW-1185">Reference proteome</keyword>
<gene>
    <name evidence="1" type="ORF">FSB75_20410</name>
</gene>
<dbReference type="GO" id="GO:0016740">
    <property type="term" value="F:transferase activity"/>
    <property type="evidence" value="ECO:0007669"/>
    <property type="project" value="UniProtKB-KW"/>
</dbReference>
<reference evidence="1 2" key="1">
    <citation type="journal article" date="2015" name="Int. J. Syst. Evol. Microbiol.">
        <title>Flavisolibacter ginsenosidimutans sp. nov., with ginsenoside-converting activity isolated from soil used for cultivating ginseng.</title>
        <authorList>
            <person name="Zhao Y."/>
            <person name="Liu Q."/>
            <person name="Kang M.S."/>
            <person name="Jin F."/>
            <person name="Yu H."/>
            <person name="Im W.T."/>
        </authorList>
    </citation>
    <scope>NUCLEOTIDE SEQUENCE [LARGE SCALE GENOMIC DNA]</scope>
    <source>
        <strain evidence="1 2">Gsoil 636</strain>
    </source>
</reference>
<protein>
    <submittedName>
        <fullName evidence="1">Nucleotidyltransferase family protein</fullName>
    </submittedName>
</protein>
<dbReference type="InterPro" id="IPR043519">
    <property type="entry name" value="NT_sf"/>
</dbReference>
<dbReference type="InterPro" id="IPR019646">
    <property type="entry name" value="Aminoglyc_AdlTrfase"/>
</dbReference>
<accession>A0A5B8UNJ7</accession>
<sequence>MLKVVEPRIEAQEFYKSSLELLTQHKIPFMLGGGFALYHYTGIIRDMKDMDVFCKPVDYPKILKLFAGYGYETQVYDVRWLAKIHRDGHYIDVIFNTVNNICTVDDAWFEHASCTDVYGVPVKIIPAEELVWCKLYVQNRERYDGSDINHILLKKGGQLNWKRLLNRIDPHWHLLLMQILQFQFVYPSEYRNIIPDWLFHELIQRAQDQYELPPPFEKVCRGPVIDNTQYEVDIKDWNYKSYTIMTI</sequence>
<dbReference type="OrthoDB" id="9782533at2"/>
<dbReference type="SUPFAM" id="SSF81301">
    <property type="entry name" value="Nucleotidyltransferase"/>
    <property type="match status" value="1"/>
</dbReference>
<evidence type="ECO:0000313" key="2">
    <source>
        <dbReference type="Proteomes" id="UP000321204"/>
    </source>
</evidence>
<proteinExistence type="predicted"/>
<dbReference type="AlphaFoldDB" id="A0A5B8UNJ7"/>
<keyword evidence="1" id="KW-0808">Transferase</keyword>
<dbReference type="KEGG" id="fgg:FSB75_20410"/>
<organism evidence="1 2">
    <name type="scientific">Flavisolibacter ginsenosidimutans</name>
    <dbReference type="NCBI Taxonomy" id="661481"/>
    <lineage>
        <taxon>Bacteria</taxon>
        <taxon>Pseudomonadati</taxon>
        <taxon>Bacteroidota</taxon>
        <taxon>Chitinophagia</taxon>
        <taxon>Chitinophagales</taxon>
        <taxon>Chitinophagaceae</taxon>
        <taxon>Flavisolibacter</taxon>
    </lineage>
</organism>